<keyword evidence="9" id="KW-0418">Kinase</keyword>
<evidence type="ECO:0000256" key="5">
    <source>
        <dbReference type="ARBA" id="ARBA00022692"/>
    </source>
</evidence>
<feature type="transmembrane region" description="Helical" evidence="16">
    <location>
        <begin position="29"/>
        <end position="52"/>
    </location>
</feature>
<evidence type="ECO:0000256" key="4">
    <source>
        <dbReference type="ARBA" id="ARBA00022679"/>
    </source>
</evidence>
<dbReference type="InterPro" id="IPR011009">
    <property type="entry name" value="Kinase-like_dom_sf"/>
</dbReference>
<keyword evidence="2" id="KW-1003">Cell membrane</keyword>
<evidence type="ECO:0000256" key="1">
    <source>
        <dbReference type="ARBA" id="ARBA00004251"/>
    </source>
</evidence>
<keyword evidence="4" id="KW-0808">Transferase</keyword>
<gene>
    <name evidence="18" type="ORF">LWI29_029306</name>
</gene>
<dbReference type="Pfam" id="PF07714">
    <property type="entry name" value="PK_Tyr_Ser-Thr"/>
    <property type="match status" value="2"/>
</dbReference>
<protein>
    <recommendedName>
        <fullName evidence="17">Protein kinase domain-containing protein</fullName>
    </recommendedName>
</protein>
<keyword evidence="10" id="KW-0067">ATP-binding</keyword>
<evidence type="ECO:0000259" key="17">
    <source>
        <dbReference type="PROSITE" id="PS50011"/>
    </source>
</evidence>
<evidence type="ECO:0000256" key="14">
    <source>
        <dbReference type="ARBA" id="ARBA00023170"/>
    </source>
</evidence>
<evidence type="ECO:0000313" key="18">
    <source>
        <dbReference type="EMBL" id="KAK0582764.1"/>
    </source>
</evidence>
<keyword evidence="7" id="KW-0430">Lectin</keyword>
<reference evidence="18" key="1">
    <citation type="journal article" date="2022" name="Plant J.">
        <title>Strategies of tolerance reflected in two North American maple genomes.</title>
        <authorList>
            <person name="McEvoy S.L."/>
            <person name="Sezen U.U."/>
            <person name="Trouern-Trend A."/>
            <person name="McMahon S.M."/>
            <person name="Schaberg P.G."/>
            <person name="Yang J."/>
            <person name="Wegrzyn J.L."/>
            <person name="Swenson N.G."/>
        </authorList>
    </citation>
    <scope>NUCLEOTIDE SEQUENCE</scope>
    <source>
        <strain evidence="18">NS2018</strain>
    </source>
</reference>
<evidence type="ECO:0000256" key="7">
    <source>
        <dbReference type="ARBA" id="ARBA00022734"/>
    </source>
</evidence>
<dbReference type="Proteomes" id="UP001168877">
    <property type="component" value="Unassembled WGS sequence"/>
</dbReference>
<dbReference type="GO" id="GO:0004674">
    <property type="term" value="F:protein serine/threonine kinase activity"/>
    <property type="evidence" value="ECO:0007669"/>
    <property type="project" value="UniProtKB-KW"/>
</dbReference>
<dbReference type="PANTHER" id="PTHR27002">
    <property type="entry name" value="RECEPTOR-LIKE SERINE/THREONINE-PROTEIN KINASE SD1-8"/>
    <property type="match status" value="1"/>
</dbReference>
<evidence type="ECO:0000256" key="6">
    <source>
        <dbReference type="ARBA" id="ARBA00022729"/>
    </source>
</evidence>
<evidence type="ECO:0000256" key="11">
    <source>
        <dbReference type="ARBA" id="ARBA00022989"/>
    </source>
</evidence>
<name>A0AA39S5C0_ACESA</name>
<evidence type="ECO:0000313" key="19">
    <source>
        <dbReference type="Proteomes" id="UP001168877"/>
    </source>
</evidence>
<comment type="subcellular location">
    <subcellularLocation>
        <location evidence="1">Cell membrane</location>
        <topology evidence="1">Single-pass type I membrane protein</topology>
    </subcellularLocation>
</comment>
<dbReference type="GO" id="GO:0005886">
    <property type="term" value="C:plasma membrane"/>
    <property type="evidence" value="ECO:0007669"/>
    <property type="project" value="UniProtKB-SubCell"/>
</dbReference>
<reference evidence="18" key="2">
    <citation type="submission" date="2023-06" db="EMBL/GenBank/DDBJ databases">
        <authorList>
            <person name="Swenson N.G."/>
            <person name="Wegrzyn J.L."/>
            <person name="Mcevoy S.L."/>
        </authorList>
    </citation>
    <scope>NUCLEOTIDE SEQUENCE</scope>
    <source>
        <strain evidence="18">NS2018</strain>
        <tissue evidence="18">Leaf</tissue>
    </source>
</reference>
<dbReference type="FunFam" id="3.30.200.20:FF:000330">
    <property type="entry name" value="G-type lectin S-receptor-like serine/threonine-protein kinase At4g03230"/>
    <property type="match status" value="1"/>
</dbReference>
<proteinExistence type="predicted"/>
<keyword evidence="15" id="KW-0325">Glycoprotein</keyword>
<keyword evidence="13" id="KW-1015">Disulfide bond</keyword>
<dbReference type="PANTHER" id="PTHR27002:SF1095">
    <property type="entry name" value="G-TYPE LECTIN S-RECEPTOR-LIKE SERINE_THREONINE-PROTEIN KINASE RKS1"/>
    <property type="match status" value="1"/>
</dbReference>
<dbReference type="EMBL" id="JAUESC010000384">
    <property type="protein sequence ID" value="KAK0582764.1"/>
    <property type="molecule type" value="Genomic_DNA"/>
</dbReference>
<keyword evidence="6" id="KW-0732">Signal</keyword>
<comment type="caution">
    <text evidence="18">The sequence shown here is derived from an EMBL/GenBank/DDBJ whole genome shotgun (WGS) entry which is preliminary data.</text>
</comment>
<evidence type="ECO:0000256" key="12">
    <source>
        <dbReference type="ARBA" id="ARBA00023136"/>
    </source>
</evidence>
<dbReference type="InterPro" id="IPR001245">
    <property type="entry name" value="Ser-Thr/Tyr_kinase_cat_dom"/>
</dbReference>
<keyword evidence="3" id="KW-0723">Serine/threonine-protein kinase</keyword>
<dbReference type="PROSITE" id="PS50011">
    <property type="entry name" value="PROTEIN_KINASE_DOM"/>
    <property type="match status" value="1"/>
</dbReference>
<dbReference type="GO" id="GO:0005524">
    <property type="term" value="F:ATP binding"/>
    <property type="evidence" value="ECO:0007669"/>
    <property type="project" value="UniProtKB-KW"/>
</dbReference>
<dbReference type="Gene3D" id="3.30.200.20">
    <property type="entry name" value="Phosphorylase Kinase, domain 1"/>
    <property type="match status" value="1"/>
</dbReference>
<keyword evidence="11 16" id="KW-1133">Transmembrane helix</keyword>
<accession>A0AA39S5C0</accession>
<keyword evidence="5 16" id="KW-0812">Transmembrane</keyword>
<evidence type="ECO:0000256" key="13">
    <source>
        <dbReference type="ARBA" id="ARBA00023157"/>
    </source>
</evidence>
<feature type="domain" description="Protein kinase" evidence="17">
    <location>
        <begin position="98"/>
        <end position="344"/>
    </location>
</feature>
<evidence type="ECO:0000256" key="3">
    <source>
        <dbReference type="ARBA" id="ARBA00022527"/>
    </source>
</evidence>
<evidence type="ECO:0000256" key="15">
    <source>
        <dbReference type="ARBA" id="ARBA00023180"/>
    </source>
</evidence>
<dbReference type="AlphaFoldDB" id="A0AA39S5C0"/>
<keyword evidence="12 16" id="KW-0472">Membrane</keyword>
<keyword evidence="19" id="KW-1185">Reference proteome</keyword>
<dbReference type="InterPro" id="IPR000719">
    <property type="entry name" value="Prot_kinase_dom"/>
</dbReference>
<evidence type="ECO:0000256" key="2">
    <source>
        <dbReference type="ARBA" id="ARBA00022475"/>
    </source>
</evidence>
<sequence length="344" mass="38630">MDTRSYTNAGQDLYLRVADESDGLLGKKAIVAIVIASFIAMLLMIAATTLLFRRRRREKAMKNQISLSFTESLNSFSTKQQDLPLLDLRTIAVATNNFSSENKLGEGGFGPVYKGQLPDGQEIAIKRLSKTSGQGISEFKNEVLLIAKLQHRNLVRLLGYCIEKGEKMLIYEFMPNKSLDYFIFDQSKKRLLDWKMHFDIILGIARGILYLHQDSRIFGGDETQANTKRVVGTYGYMSPEYALDGLFSTKSDIFSFGVLVLEIISGKKNRGLFLDDPSSYLIQYTWELWRDDAEYPRSLPHIGDLEASGNNINNIQAFKAYDSKATGRHSSTIPHSVASANHAA</sequence>
<evidence type="ECO:0000256" key="8">
    <source>
        <dbReference type="ARBA" id="ARBA00022741"/>
    </source>
</evidence>
<organism evidence="18 19">
    <name type="scientific">Acer saccharum</name>
    <name type="common">Sugar maple</name>
    <dbReference type="NCBI Taxonomy" id="4024"/>
    <lineage>
        <taxon>Eukaryota</taxon>
        <taxon>Viridiplantae</taxon>
        <taxon>Streptophyta</taxon>
        <taxon>Embryophyta</taxon>
        <taxon>Tracheophyta</taxon>
        <taxon>Spermatophyta</taxon>
        <taxon>Magnoliopsida</taxon>
        <taxon>eudicotyledons</taxon>
        <taxon>Gunneridae</taxon>
        <taxon>Pentapetalae</taxon>
        <taxon>rosids</taxon>
        <taxon>malvids</taxon>
        <taxon>Sapindales</taxon>
        <taxon>Sapindaceae</taxon>
        <taxon>Hippocastanoideae</taxon>
        <taxon>Acereae</taxon>
        <taxon>Acer</taxon>
    </lineage>
</organism>
<dbReference type="SUPFAM" id="SSF56112">
    <property type="entry name" value="Protein kinase-like (PK-like)"/>
    <property type="match status" value="1"/>
</dbReference>
<keyword evidence="14" id="KW-0675">Receptor</keyword>
<evidence type="ECO:0000256" key="9">
    <source>
        <dbReference type="ARBA" id="ARBA00022777"/>
    </source>
</evidence>
<dbReference type="Gene3D" id="1.10.510.10">
    <property type="entry name" value="Transferase(Phosphotransferase) domain 1"/>
    <property type="match status" value="1"/>
</dbReference>
<evidence type="ECO:0000256" key="16">
    <source>
        <dbReference type="SAM" id="Phobius"/>
    </source>
</evidence>
<keyword evidence="8" id="KW-0547">Nucleotide-binding</keyword>
<dbReference type="GO" id="GO:0030246">
    <property type="term" value="F:carbohydrate binding"/>
    <property type="evidence" value="ECO:0007669"/>
    <property type="project" value="UniProtKB-KW"/>
</dbReference>
<evidence type="ECO:0000256" key="10">
    <source>
        <dbReference type="ARBA" id="ARBA00022840"/>
    </source>
</evidence>